<dbReference type="Gene3D" id="3.40.50.1820">
    <property type="entry name" value="alpha/beta hydrolase"/>
    <property type="match status" value="1"/>
</dbReference>
<proteinExistence type="predicted"/>
<accession>A0A927MDE5</accession>
<organism evidence="3 4">
    <name type="scientific">Plantactinospora soyae</name>
    <dbReference type="NCBI Taxonomy" id="1544732"/>
    <lineage>
        <taxon>Bacteria</taxon>
        <taxon>Bacillati</taxon>
        <taxon>Actinomycetota</taxon>
        <taxon>Actinomycetes</taxon>
        <taxon>Micromonosporales</taxon>
        <taxon>Micromonosporaceae</taxon>
        <taxon>Plantactinospora</taxon>
    </lineage>
</organism>
<dbReference type="RefSeq" id="WP_192770219.1">
    <property type="nucleotide sequence ID" value="NZ_JADBEB010000001.1"/>
</dbReference>
<keyword evidence="3" id="KW-0645">Protease</keyword>
<feature type="domain" description="Peptidase S9 prolyl oligopeptidase catalytic" evidence="2">
    <location>
        <begin position="392"/>
        <end position="604"/>
    </location>
</feature>
<dbReference type="PANTHER" id="PTHR42776:SF27">
    <property type="entry name" value="DIPEPTIDYL PEPTIDASE FAMILY MEMBER 6"/>
    <property type="match status" value="1"/>
</dbReference>
<keyword evidence="1" id="KW-0378">Hydrolase</keyword>
<evidence type="ECO:0000256" key="1">
    <source>
        <dbReference type="ARBA" id="ARBA00022801"/>
    </source>
</evidence>
<evidence type="ECO:0000313" key="3">
    <source>
        <dbReference type="EMBL" id="MBE1491066.1"/>
    </source>
</evidence>
<sequence>MKPPDLIPRSVLFANPARLSPALSPSGKHIAYLAPVNGVLNIWVGESDGVDYRPVTEDSDRGINAFFWAHDGRHLMYLQDRNGDENMHLYAVDIDSGQARELTPFPGVKAGLAGLSRRVPGHVLVTMNRRTRHRYDVYRIEIATGELVLVAENEGFAGWLTDRDLRVRGALVWDGDGARLMVRDDERTPWRPLHGVGLEDAMKMRPLGFTADGESVLLLSSADANAIRLLRLGLAGEVEVVYADPRHDVVNVHVRPDTGQPDLVVVRRERSHLEVLDPRAADDVARLRDICRGDVTLLGRDDTDRWWLTQDNIDDGPAGYHLFDRTSGKARFLFSHQPELERYELARMEPFSFLARDGLTIHGYLTFPPGHLRRGLPTVLTVHGGPWARDVWGFRAEPQWLANRGYLCIQVNYRGSTGYGKDFTDAGDREWGGRMQDDLTDAVHWAVQRGYADPDRVAIYGASYGGYAALAGAAFTPELFRCAVSAAGPSDLRTFIGAGSYARVIAAQMRRRVGDPDLDADFLWLRSPLSRVDEIRIPLLIAQGANDPRVRREQSEQLVAALREKEIPHQYLLFPDEGHALVRPRNRLAFYTAVERFLAEHLGGRCEATPTEDEGPS</sequence>
<dbReference type="PANTHER" id="PTHR42776">
    <property type="entry name" value="SERINE PEPTIDASE S9 FAMILY MEMBER"/>
    <property type="match status" value="1"/>
</dbReference>
<dbReference type="Pfam" id="PF00326">
    <property type="entry name" value="Peptidase_S9"/>
    <property type="match status" value="1"/>
</dbReference>
<keyword evidence="3" id="KW-0031">Aminopeptidase</keyword>
<dbReference type="GO" id="GO:0004177">
    <property type="term" value="F:aminopeptidase activity"/>
    <property type="evidence" value="ECO:0007669"/>
    <property type="project" value="UniProtKB-KW"/>
</dbReference>
<dbReference type="SUPFAM" id="SSF53474">
    <property type="entry name" value="alpha/beta-Hydrolases"/>
    <property type="match status" value="1"/>
</dbReference>
<gene>
    <name evidence="3" type="ORF">H4W31_006704</name>
</gene>
<dbReference type="AlphaFoldDB" id="A0A927MDE5"/>
<name>A0A927MDE5_9ACTN</name>
<dbReference type="SUPFAM" id="SSF69304">
    <property type="entry name" value="Tricorn protease N-terminal domain"/>
    <property type="match status" value="1"/>
</dbReference>
<comment type="caution">
    <text evidence="3">The sequence shown here is derived from an EMBL/GenBank/DDBJ whole genome shotgun (WGS) entry which is preliminary data.</text>
</comment>
<dbReference type="Proteomes" id="UP000649753">
    <property type="component" value="Unassembled WGS sequence"/>
</dbReference>
<dbReference type="Gene3D" id="2.120.10.30">
    <property type="entry name" value="TolB, C-terminal domain"/>
    <property type="match status" value="1"/>
</dbReference>
<evidence type="ECO:0000259" key="2">
    <source>
        <dbReference type="Pfam" id="PF00326"/>
    </source>
</evidence>
<protein>
    <submittedName>
        <fullName evidence="3">Dipeptidyl aminopeptidase/acylaminoacyl peptidase</fullName>
    </submittedName>
</protein>
<evidence type="ECO:0000313" key="4">
    <source>
        <dbReference type="Proteomes" id="UP000649753"/>
    </source>
</evidence>
<dbReference type="InterPro" id="IPR011042">
    <property type="entry name" value="6-blade_b-propeller_TolB-like"/>
</dbReference>
<dbReference type="EMBL" id="JADBEB010000001">
    <property type="protein sequence ID" value="MBE1491066.1"/>
    <property type="molecule type" value="Genomic_DNA"/>
</dbReference>
<dbReference type="GO" id="GO:0004252">
    <property type="term" value="F:serine-type endopeptidase activity"/>
    <property type="evidence" value="ECO:0007669"/>
    <property type="project" value="TreeGrafter"/>
</dbReference>
<keyword evidence="4" id="KW-1185">Reference proteome</keyword>
<dbReference type="InterPro" id="IPR001375">
    <property type="entry name" value="Peptidase_S9_cat"/>
</dbReference>
<reference evidence="3" key="1">
    <citation type="submission" date="2020-10" db="EMBL/GenBank/DDBJ databases">
        <title>Sequencing the genomes of 1000 actinobacteria strains.</title>
        <authorList>
            <person name="Klenk H.-P."/>
        </authorList>
    </citation>
    <scope>NUCLEOTIDE SEQUENCE</scope>
    <source>
        <strain evidence="3">DSM 46832</strain>
    </source>
</reference>
<dbReference type="GO" id="GO:0006508">
    <property type="term" value="P:proteolysis"/>
    <property type="evidence" value="ECO:0007669"/>
    <property type="project" value="InterPro"/>
</dbReference>
<dbReference type="InterPro" id="IPR029058">
    <property type="entry name" value="AB_hydrolase_fold"/>
</dbReference>